<dbReference type="OrthoDB" id="2969924at2"/>
<gene>
    <name evidence="2" type="ORF">F9U64_20980</name>
</gene>
<keyword evidence="1" id="KW-0472">Membrane</keyword>
<feature type="transmembrane region" description="Helical" evidence="1">
    <location>
        <begin position="62"/>
        <end position="83"/>
    </location>
</feature>
<dbReference type="Proteomes" id="UP000480246">
    <property type="component" value="Unassembled WGS sequence"/>
</dbReference>
<organism evidence="2 3">
    <name type="scientific">Gracilibacillus oryzae</name>
    <dbReference type="NCBI Taxonomy" id="1672701"/>
    <lineage>
        <taxon>Bacteria</taxon>
        <taxon>Bacillati</taxon>
        <taxon>Bacillota</taxon>
        <taxon>Bacilli</taxon>
        <taxon>Bacillales</taxon>
        <taxon>Bacillaceae</taxon>
        <taxon>Gracilibacillus</taxon>
    </lineage>
</organism>
<evidence type="ECO:0000313" key="3">
    <source>
        <dbReference type="Proteomes" id="UP000480246"/>
    </source>
</evidence>
<keyword evidence="1" id="KW-1133">Transmembrane helix</keyword>
<dbReference type="AlphaFoldDB" id="A0A7C8GQW8"/>
<feature type="transmembrane region" description="Helical" evidence="1">
    <location>
        <begin position="23"/>
        <end position="42"/>
    </location>
</feature>
<evidence type="ECO:0000313" key="2">
    <source>
        <dbReference type="EMBL" id="KAB8126024.1"/>
    </source>
</evidence>
<keyword evidence="1" id="KW-0812">Transmembrane</keyword>
<dbReference type="EMBL" id="WEID01000119">
    <property type="protein sequence ID" value="KAB8126024.1"/>
    <property type="molecule type" value="Genomic_DNA"/>
</dbReference>
<evidence type="ECO:0000256" key="1">
    <source>
        <dbReference type="SAM" id="Phobius"/>
    </source>
</evidence>
<sequence>MVMGMAFLATVILWVRYKNNHSGYIWTLLHLMFFSVAVYFLLQAISFDYEHPMASEENSLQIGIAGVVWAVSMICFMIGIYSFQKRSANS</sequence>
<name>A0A7C8GQW8_9BACI</name>
<comment type="caution">
    <text evidence="2">The sequence shown here is derived from an EMBL/GenBank/DDBJ whole genome shotgun (WGS) entry which is preliminary data.</text>
</comment>
<reference evidence="2 3" key="1">
    <citation type="submission" date="2019-10" db="EMBL/GenBank/DDBJ databases">
        <title>Gracilibacillus sp. nov. isolated from rice seeds.</title>
        <authorList>
            <person name="He S."/>
        </authorList>
    </citation>
    <scope>NUCLEOTIDE SEQUENCE [LARGE SCALE GENOMIC DNA]</scope>
    <source>
        <strain evidence="2 3">TD8</strain>
    </source>
</reference>
<keyword evidence="3" id="KW-1185">Reference proteome</keyword>
<proteinExistence type="predicted"/>
<protein>
    <submittedName>
        <fullName evidence="2">Uncharacterized protein</fullName>
    </submittedName>
</protein>
<accession>A0A7C8GQW8</accession>